<dbReference type="EMBL" id="JAKGSI010000001">
    <property type="protein sequence ID" value="MCF4005866.1"/>
    <property type="molecule type" value="Genomic_DNA"/>
</dbReference>
<evidence type="ECO:0000313" key="10">
    <source>
        <dbReference type="Proteomes" id="UP001139336"/>
    </source>
</evidence>
<evidence type="ECO:0000256" key="7">
    <source>
        <dbReference type="SAM" id="Phobius"/>
    </source>
</evidence>
<feature type="transmembrane region" description="Helical" evidence="7">
    <location>
        <begin position="415"/>
        <end position="433"/>
    </location>
</feature>
<dbReference type="InterPro" id="IPR005829">
    <property type="entry name" value="Sugar_transporter_CS"/>
</dbReference>
<dbReference type="InterPro" id="IPR005828">
    <property type="entry name" value="MFS_sugar_transport-like"/>
</dbReference>
<protein>
    <submittedName>
        <fullName evidence="9">MHS family MFS transporter</fullName>
    </submittedName>
</protein>
<dbReference type="RefSeq" id="WP_236117658.1">
    <property type="nucleotide sequence ID" value="NZ_JAKGSI010000001.1"/>
</dbReference>
<accession>A0A9X1QNG7</accession>
<keyword evidence="4 7" id="KW-0812">Transmembrane</keyword>
<feature type="transmembrane region" description="Helical" evidence="7">
    <location>
        <begin position="22"/>
        <end position="47"/>
    </location>
</feature>
<dbReference type="GO" id="GO:0022857">
    <property type="term" value="F:transmembrane transporter activity"/>
    <property type="evidence" value="ECO:0007669"/>
    <property type="project" value="InterPro"/>
</dbReference>
<name>A0A9X1QNG7_9CORY</name>
<dbReference type="SUPFAM" id="SSF103473">
    <property type="entry name" value="MFS general substrate transporter"/>
    <property type="match status" value="1"/>
</dbReference>
<evidence type="ECO:0000313" key="9">
    <source>
        <dbReference type="EMBL" id="MCF4005866.1"/>
    </source>
</evidence>
<evidence type="ECO:0000256" key="6">
    <source>
        <dbReference type="ARBA" id="ARBA00023136"/>
    </source>
</evidence>
<evidence type="ECO:0000256" key="3">
    <source>
        <dbReference type="ARBA" id="ARBA00022475"/>
    </source>
</evidence>
<dbReference type="PANTHER" id="PTHR43045:SF7">
    <property type="entry name" value="MAJOR FACILITATOR SUPERFAMILY TRANSPORTER"/>
    <property type="match status" value="1"/>
</dbReference>
<dbReference type="InterPro" id="IPR036259">
    <property type="entry name" value="MFS_trans_sf"/>
</dbReference>
<dbReference type="AlphaFoldDB" id="A0A9X1QNG7"/>
<evidence type="ECO:0000256" key="1">
    <source>
        <dbReference type="ARBA" id="ARBA00004651"/>
    </source>
</evidence>
<dbReference type="Proteomes" id="UP001139336">
    <property type="component" value="Unassembled WGS sequence"/>
</dbReference>
<evidence type="ECO:0000256" key="4">
    <source>
        <dbReference type="ARBA" id="ARBA00022692"/>
    </source>
</evidence>
<dbReference type="Pfam" id="PF00083">
    <property type="entry name" value="Sugar_tr"/>
    <property type="match status" value="1"/>
</dbReference>
<keyword evidence="3" id="KW-1003">Cell membrane</keyword>
<evidence type="ECO:0000259" key="8">
    <source>
        <dbReference type="PROSITE" id="PS50850"/>
    </source>
</evidence>
<feature type="transmembrane region" description="Helical" evidence="7">
    <location>
        <begin position="132"/>
        <end position="150"/>
    </location>
</feature>
<organism evidence="9 10">
    <name type="scientific">Corynebacterium uropygiale</name>
    <dbReference type="NCBI Taxonomy" id="1775911"/>
    <lineage>
        <taxon>Bacteria</taxon>
        <taxon>Bacillati</taxon>
        <taxon>Actinomycetota</taxon>
        <taxon>Actinomycetes</taxon>
        <taxon>Mycobacteriales</taxon>
        <taxon>Corynebacteriaceae</taxon>
        <taxon>Corynebacterium</taxon>
    </lineage>
</organism>
<keyword evidence="5 7" id="KW-1133">Transmembrane helix</keyword>
<feature type="transmembrane region" description="Helical" evidence="7">
    <location>
        <begin position="289"/>
        <end position="308"/>
    </location>
</feature>
<evidence type="ECO:0000256" key="5">
    <source>
        <dbReference type="ARBA" id="ARBA00022989"/>
    </source>
</evidence>
<feature type="transmembrane region" description="Helical" evidence="7">
    <location>
        <begin position="59"/>
        <end position="84"/>
    </location>
</feature>
<feature type="transmembrane region" description="Helical" evidence="7">
    <location>
        <begin position="320"/>
        <end position="338"/>
    </location>
</feature>
<feature type="transmembrane region" description="Helical" evidence="7">
    <location>
        <begin position="254"/>
        <end position="277"/>
    </location>
</feature>
<evidence type="ECO:0000256" key="2">
    <source>
        <dbReference type="ARBA" id="ARBA00022448"/>
    </source>
</evidence>
<dbReference type="GO" id="GO:0005886">
    <property type="term" value="C:plasma membrane"/>
    <property type="evidence" value="ECO:0007669"/>
    <property type="project" value="UniProtKB-SubCell"/>
</dbReference>
<feature type="domain" description="Major facilitator superfamily (MFS) profile" evidence="8">
    <location>
        <begin position="22"/>
        <end position="438"/>
    </location>
</feature>
<comment type="caution">
    <text evidence="9">The sequence shown here is derived from an EMBL/GenBank/DDBJ whole genome shotgun (WGS) entry which is preliminary data.</text>
</comment>
<dbReference type="PROSITE" id="PS00217">
    <property type="entry name" value="SUGAR_TRANSPORT_2"/>
    <property type="match status" value="1"/>
</dbReference>
<sequence length="450" mass="47475">MTHPVESAPPTREVDPREVRRIAFSAFIGTALEWYDFFLFGTASALVFQHVYFSGSSPIVATMASFATFGVGFLARPLGGVLFGAMGDRWGRKPTLIVSIVAIGLATGLVGCLPTSASIGLAAPILLTCLRLLQGVAVGGEWGGATTLALEHAPPEKRGRYAALVQIGSPAGTLLSSGAFALVFLLPDASVDSWGWRLPFLAAFPFLGIALWIRLQVEESPVFQQAEREAEGGGEGEAARGSFVDLFRHHGVKVLWASCASLVGIGGFFVMSTYALSYGTSVLGIERQSMVNATVIAAVGQILINVGFGRLAEKIGAHRVVIGGGLASAILAWPLWILMDTANIVAITVAIVLGLAVVTISYSVVGVLITHMFPSRVRYMGMAISVNIAGAISGLLPFIATWLNSFYEEQSSTPAILILVVISLVTVLGGYFGSRHHTEDEVLVTEKPAA</sequence>
<dbReference type="CDD" id="cd17369">
    <property type="entry name" value="MFS_ShiA_like"/>
    <property type="match status" value="1"/>
</dbReference>
<dbReference type="PANTHER" id="PTHR43045">
    <property type="entry name" value="SHIKIMATE TRANSPORTER"/>
    <property type="match status" value="1"/>
</dbReference>
<gene>
    <name evidence="9" type="ORF">L1O03_01585</name>
</gene>
<feature type="transmembrane region" description="Helical" evidence="7">
    <location>
        <begin position="344"/>
        <end position="369"/>
    </location>
</feature>
<dbReference type="Gene3D" id="1.20.1250.20">
    <property type="entry name" value="MFS general substrate transporter like domains"/>
    <property type="match status" value="2"/>
</dbReference>
<feature type="transmembrane region" description="Helical" evidence="7">
    <location>
        <begin position="162"/>
        <end position="186"/>
    </location>
</feature>
<keyword evidence="2" id="KW-0813">Transport</keyword>
<keyword evidence="10" id="KW-1185">Reference proteome</keyword>
<comment type="subcellular location">
    <subcellularLocation>
        <location evidence="1">Cell membrane</location>
        <topology evidence="1">Multi-pass membrane protein</topology>
    </subcellularLocation>
</comment>
<feature type="transmembrane region" description="Helical" evidence="7">
    <location>
        <begin position="198"/>
        <end position="215"/>
    </location>
</feature>
<feature type="transmembrane region" description="Helical" evidence="7">
    <location>
        <begin position="96"/>
        <end position="126"/>
    </location>
</feature>
<feature type="transmembrane region" description="Helical" evidence="7">
    <location>
        <begin position="381"/>
        <end position="403"/>
    </location>
</feature>
<dbReference type="PROSITE" id="PS50850">
    <property type="entry name" value="MFS"/>
    <property type="match status" value="1"/>
</dbReference>
<dbReference type="InterPro" id="IPR020846">
    <property type="entry name" value="MFS_dom"/>
</dbReference>
<reference evidence="9" key="1">
    <citation type="submission" date="2022-01" db="EMBL/GenBank/DDBJ databases">
        <title>Corynebacterium sp. nov isolated from isolated from the feces of the greater white-fronted geese (Anser albifrons) at Poyang Lake, PR China.</title>
        <authorList>
            <person name="Liu Q."/>
        </authorList>
    </citation>
    <scope>NUCLEOTIDE SEQUENCE</scope>
    <source>
        <strain evidence="9">JCM 32435</strain>
    </source>
</reference>
<keyword evidence="6 7" id="KW-0472">Membrane</keyword>
<proteinExistence type="predicted"/>